<dbReference type="Proteomes" id="UP000636800">
    <property type="component" value="Unassembled WGS sequence"/>
</dbReference>
<sequence length="113" mass="12301">MKLKWGIAILADAAFGMTNILQQNTTWVAVPASHTHMKHQKQRTCQLSSSDTDFLGYLTDFSIIDPDISMSTGSAPAKAQKVDPSTTKTIGVNLHLFEYIAFLVNSLCTGLLA</sequence>
<reference evidence="3 4" key="1">
    <citation type="journal article" date="2020" name="Nat. Food">
        <title>A phased Vanilla planifolia genome enables genetic improvement of flavour and production.</title>
        <authorList>
            <person name="Hasing T."/>
            <person name="Tang H."/>
            <person name="Brym M."/>
            <person name="Khazi F."/>
            <person name="Huang T."/>
            <person name="Chambers A.H."/>
        </authorList>
    </citation>
    <scope>NUCLEOTIDE SEQUENCE [LARGE SCALE GENOMIC DNA]</scope>
    <source>
        <tissue evidence="2">Leaf</tissue>
    </source>
</reference>
<name>A0A835P5Y1_VANPL</name>
<proteinExistence type="predicted"/>
<accession>A0A835P5Y1</accession>
<dbReference type="EMBL" id="JADCNM010000577">
    <property type="protein sequence ID" value="KAG0446446.1"/>
    <property type="molecule type" value="Genomic_DNA"/>
</dbReference>
<organism evidence="2 3">
    <name type="scientific">Vanilla planifolia</name>
    <name type="common">Vanilla</name>
    <dbReference type="NCBI Taxonomy" id="51239"/>
    <lineage>
        <taxon>Eukaryota</taxon>
        <taxon>Viridiplantae</taxon>
        <taxon>Streptophyta</taxon>
        <taxon>Embryophyta</taxon>
        <taxon>Tracheophyta</taxon>
        <taxon>Spermatophyta</taxon>
        <taxon>Magnoliopsida</taxon>
        <taxon>Liliopsida</taxon>
        <taxon>Asparagales</taxon>
        <taxon>Orchidaceae</taxon>
        <taxon>Vanilloideae</taxon>
        <taxon>Vanilleae</taxon>
        <taxon>Vanilla</taxon>
    </lineage>
</organism>
<evidence type="ECO:0000313" key="2">
    <source>
        <dbReference type="EMBL" id="KAG0446460.1"/>
    </source>
</evidence>
<protein>
    <submittedName>
        <fullName evidence="2">Uncharacterized protein</fullName>
    </submittedName>
</protein>
<evidence type="ECO:0000313" key="1">
    <source>
        <dbReference type="EMBL" id="KAG0446446.1"/>
    </source>
</evidence>
<dbReference type="AlphaFoldDB" id="A0A835P5Y1"/>
<dbReference type="EMBL" id="JADCNL010000576">
    <property type="protein sequence ID" value="KAG0446460.1"/>
    <property type="molecule type" value="Genomic_DNA"/>
</dbReference>
<dbReference type="Proteomes" id="UP000639772">
    <property type="component" value="Unassembled WGS sequence"/>
</dbReference>
<comment type="caution">
    <text evidence="2">The sequence shown here is derived from an EMBL/GenBank/DDBJ whole genome shotgun (WGS) entry which is preliminary data.</text>
</comment>
<evidence type="ECO:0000313" key="4">
    <source>
        <dbReference type="Proteomes" id="UP000639772"/>
    </source>
</evidence>
<gene>
    <name evidence="2" type="ORF">HPP92_028827</name>
    <name evidence="1" type="ORF">HPP92_028838</name>
</gene>
<evidence type="ECO:0000313" key="3">
    <source>
        <dbReference type="Proteomes" id="UP000636800"/>
    </source>
</evidence>
<keyword evidence="3" id="KW-1185">Reference proteome</keyword>